<dbReference type="AlphaFoldDB" id="A0A8D8B305"/>
<dbReference type="EC" id="2.1.1.211" evidence="11"/>
<keyword evidence="7 11" id="KW-0949">S-adenosyl-L-methionine</keyword>
<feature type="domain" description="C3H1-type" evidence="12">
    <location>
        <begin position="579"/>
        <end position="606"/>
    </location>
</feature>
<dbReference type="PANTHER" id="PTHR21210:SF0">
    <property type="entry name" value="TRNA (URACIL-O(2)-)-METHYLTRANSFERASE-RELATED"/>
    <property type="match status" value="1"/>
</dbReference>
<comment type="catalytic activity">
    <reaction evidence="9 11">
        <text>uridine(44) in tRNA(Ser) + S-adenosyl-L-methionine = 2'-O-methyluridine(44) in tRNA(Ser) + S-adenosyl-L-homocysteine + H(+)</text>
        <dbReference type="Rhea" id="RHEA:43100"/>
        <dbReference type="Rhea" id="RHEA-COMP:10339"/>
        <dbReference type="Rhea" id="RHEA-COMP:10340"/>
        <dbReference type="ChEBI" id="CHEBI:15378"/>
        <dbReference type="ChEBI" id="CHEBI:57856"/>
        <dbReference type="ChEBI" id="CHEBI:59789"/>
        <dbReference type="ChEBI" id="CHEBI:65315"/>
        <dbReference type="ChEBI" id="CHEBI:74478"/>
        <dbReference type="EC" id="2.1.1.211"/>
    </reaction>
</comment>
<organism evidence="13">
    <name type="scientific">Culex pipiens</name>
    <name type="common">House mosquito</name>
    <dbReference type="NCBI Taxonomy" id="7175"/>
    <lineage>
        <taxon>Eukaryota</taxon>
        <taxon>Metazoa</taxon>
        <taxon>Ecdysozoa</taxon>
        <taxon>Arthropoda</taxon>
        <taxon>Hexapoda</taxon>
        <taxon>Insecta</taxon>
        <taxon>Pterygota</taxon>
        <taxon>Neoptera</taxon>
        <taxon>Endopterygota</taxon>
        <taxon>Diptera</taxon>
        <taxon>Nematocera</taxon>
        <taxon>Culicoidea</taxon>
        <taxon>Culicidae</taxon>
        <taxon>Culicinae</taxon>
        <taxon>Culicini</taxon>
        <taxon>Culex</taxon>
        <taxon>Culex</taxon>
    </lineage>
</organism>
<dbReference type="EMBL" id="HBUE01295009">
    <property type="protein sequence ID" value="CAG6575902.1"/>
    <property type="molecule type" value="Transcribed_RNA"/>
</dbReference>
<keyword evidence="4 11" id="KW-0963">Cytoplasm</keyword>
<dbReference type="GO" id="GO:0030488">
    <property type="term" value="P:tRNA methylation"/>
    <property type="evidence" value="ECO:0007669"/>
    <property type="project" value="UniProtKB-UniRule"/>
</dbReference>
<evidence type="ECO:0000256" key="10">
    <source>
        <dbReference type="PROSITE-ProRule" id="PRU00723"/>
    </source>
</evidence>
<evidence type="ECO:0000256" key="11">
    <source>
        <dbReference type="RuleBase" id="RU368004"/>
    </source>
</evidence>
<dbReference type="PROSITE" id="PS50103">
    <property type="entry name" value="ZF_C3H1"/>
    <property type="match status" value="1"/>
</dbReference>
<evidence type="ECO:0000256" key="2">
    <source>
        <dbReference type="ARBA" id="ARBA00004496"/>
    </source>
</evidence>
<reference evidence="13" key="1">
    <citation type="submission" date="2021-05" db="EMBL/GenBank/DDBJ databases">
        <authorList>
            <person name="Alioto T."/>
            <person name="Alioto T."/>
            <person name="Gomez Garrido J."/>
        </authorList>
    </citation>
    <scope>NUCLEOTIDE SEQUENCE</scope>
</reference>
<evidence type="ECO:0000256" key="4">
    <source>
        <dbReference type="ARBA" id="ARBA00022490"/>
    </source>
</evidence>
<dbReference type="EMBL" id="HBUE01189212">
    <property type="protein sequence ID" value="CAG6524227.1"/>
    <property type="molecule type" value="Transcribed_RNA"/>
</dbReference>
<dbReference type="InterPro" id="IPR000571">
    <property type="entry name" value="Znf_CCCH"/>
</dbReference>
<name>A0A8D8B305_CULPI</name>
<comment type="subcellular location">
    <subcellularLocation>
        <location evidence="2 11">Cytoplasm</location>
    </subcellularLocation>
</comment>
<accession>A0A8D8B305</accession>
<keyword evidence="10" id="KW-0862">Zinc</keyword>
<feature type="zinc finger region" description="C3H1-type" evidence="10">
    <location>
        <begin position="579"/>
        <end position="606"/>
    </location>
</feature>
<keyword evidence="10" id="KW-0863">Zinc-finger</keyword>
<comment type="function">
    <text evidence="1">Probable adenosyl-L-methionine (AdoMet)-dependent tRNA (uracil-O(2)-)-methyltransferase.</text>
</comment>
<dbReference type="InterPro" id="IPR011671">
    <property type="entry name" value="tRNA_uracil_MeTrfase"/>
</dbReference>
<keyword evidence="6 11" id="KW-0808">Transferase</keyword>
<evidence type="ECO:0000256" key="1">
    <source>
        <dbReference type="ARBA" id="ARBA00002778"/>
    </source>
</evidence>
<dbReference type="GO" id="GO:0005737">
    <property type="term" value="C:cytoplasm"/>
    <property type="evidence" value="ECO:0007669"/>
    <property type="project" value="UniProtKB-SubCell"/>
</dbReference>
<protein>
    <recommendedName>
        <fullName evidence="11">tRNA (uracil-O(2)-)-methyltransferase</fullName>
        <ecNumber evidence="11">2.1.1.211</ecNumber>
    </recommendedName>
</protein>
<sequence length="606" mass="69320">MFDHTLASQPIPGVTPELFYRAANIYLQKPHVVNRKLFGASTLATFRVRRSDPVDVDEFVDRLRERLSEIENGMREICDDLRLDVELLPDGLDLNGFSGEGFEGRYLVLKRLLPRNLNVFKPLEVLAIVEPELQRITFRCLQDEENNLTPKFSFAVQLVEETLSIRCKSSPTPDEKSSIWLKEVLFRRLLKWIDNLIQKTDQKGEQISLGLINDLEEYNRLYGELKTKYGTEMVRIWPESTDPRKFVYEDVAIATYLLLLWKQEREESGSDALQSFVDLGCGNGLLVYILASEGHPGVGIDLRKRKIWDCFPGNVTLRVESIDPSGNALFPDTDWIIGNHSDELSPWIPVLAARSAFRCRYFLLPCCAFEFDGTKFQRQNSSVSQYGDFLRYAKEISAVCGFETAMDRLKIPSTKRTCLIGSERTYREDQFGENLAKIQTFIDSRTPDTTFKARPAEERVRNCTKISRSVVDEIVRIVFEALIAKRHLAEEHFPGKGWNAGGTLAIGELVRLIPADRLAALKSECGGLQTLLRNNHQIFAVLNGTVQLRLPTRQGIGSKTEEELKRKVKKQNRGNRMVDLKERPCWFFGNHPDGCPFEEEDCKFKH</sequence>
<evidence type="ECO:0000256" key="3">
    <source>
        <dbReference type="ARBA" id="ARBA00009056"/>
    </source>
</evidence>
<comment type="function">
    <text evidence="11">Adenosyl-L-methionine (AdoMet)-dependent tRNA (uracil-O(2)-)-methyltransferase.</text>
</comment>
<dbReference type="InterPro" id="IPR029063">
    <property type="entry name" value="SAM-dependent_MTases_sf"/>
</dbReference>
<proteinExistence type="inferred from homology"/>
<dbReference type="EMBL" id="HBUE01060534">
    <property type="protein sequence ID" value="CAG6468414.1"/>
    <property type="molecule type" value="Transcribed_RNA"/>
</dbReference>
<keyword evidence="5 11" id="KW-0489">Methyltransferase</keyword>
<keyword evidence="8 11" id="KW-0819">tRNA processing</keyword>
<dbReference type="Pfam" id="PF07757">
    <property type="entry name" value="AdoMet_MTase"/>
    <property type="match status" value="1"/>
</dbReference>
<evidence type="ECO:0000256" key="5">
    <source>
        <dbReference type="ARBA" id="ARBA00022603"/>
    </source>
</evidence>
<dbReference type="PANTHER" id="PTHR21210">
    <property type="entry name" value="TRNA (URACIL-O(2)-)-METHYLTRANSFERASE-RELATED"/>
    <property type="match status" value="1"/>
</dbReference>
<keyword evidence="10" id="KW-0479">Metal-binding</keyword>
<evidence type="ECO:0000256" key="9">
    <source>
        <dbReference type="ARBA" id="ARBA00047957"/>
    </source>
</evidence>
<evidence type="ECO:0000256" key="7">
    <source>
        <dbReference type="ARBA" id="ARBA00022691"/>
    </source>
</evidence>
<comment type="similarity">
    <text evidence="3 11">Belongs to the TRM44 family.</text>
</comment>
<evidence type="ECO:0000256" key="8">
    <source>
        <dbReference type="ARBA" id="ARBA00022694"/>
    </source>
</evidence>
<dbReference type="GO" id="GO:0141101">
    <property type="term" value="F:tRNA(Ser) (uridine(44)-2'-O-)-methyltransferase activity"/>
    <property type="evidence" value="ECO:0007669"/>
    <property type="project" value="UniProtKB-EC"/>
</dbReference>
<evidence type="ECO:0000313" key="13">
    <source>
        <dbReference type="EMBL" id="CAG6468414.1"/>
    </source>
</evidence>
<dbReference type="GO" id="GO:0008270">
    <property type="term" value="F:zinc ion binding"/>
    <property type="evidence" value="ECO:0007669"/>
    <property type="project" value="UniProtKB-KW"/>
</dbReference>
<evidence type="ECO:0000256" key="6">
    <source>
        <dbReference type="ARBA" id="ARBA00022679"/>
    </source>
</evidence>
<dbReference type="SUPFAM" id="SSF53335">
    <property type="entry name" value="S-adenosyl-L-methionine-dependent methyltransferases"/>
    <property type="match status" value="1"/>
</dbReference>
<evidence type="ECO:0000259" key="12">
    <source>
        <dbReference type="PROSITE" id="PS50103"/>
    </source>
</evidence>